<keyword evidence="6" id="KW-0479">Metal-binding</keyword>
<dbReference type="AlphaFoldDB" id="A0A8S9XDW7"/>
<dbReference type="PANTHER" id="PTHR12183:SF32">
    <property type="entry name" value="MITOCHONDRIAL E3 UBIQUITIN PROTEIN LIGASE 1"/>
    <property type="match status" value="1"/>
</dbReference>
<protein>
    <recommendedName>
        <fullName evidence="3">RING-type E3 ubiquitin transferase</fullName>
        <ecNumber evidence="3">2.3.2.27</ecNumber>
    </recommendedName>
</protein>
<keyword evidence="7" id="KW-0863">Zinc-finger</keyword>
<name>A0A8S9XDW7_APOLU</name>
<keyword evidence="5" id="KW-0812">Transmembrane</keyword>
<keyword evidence="10" id="KW-1133">Transmembrane helix</keyword>
<dbReference type="OrthoDB" id="66726at2759"/>
<comment type="catalytic activity">
    <reaction evidence="1">
        <text>S-ubiquitinyl-[E2 ubiquitin-conjugating enzyme]-L-cysteine + [acceptor protein]-L-lysine = [E2 ubiquitin-conjugating enzyme]-L-cysteine + N(6)-ubiquitinyl-[acceptor protein]-L-lysine.</text>
        <dbReference type="EC" id="2.3.2.27"/>
    </reaction>
</comment>
<feature type="domain" description="E3 Ubiquitin ligase MUL1-like" evidence="12">
    <location>
        <begin position="104"/>
        <end position="250"/>
    </location>
</feature>
<evidence type="ECO:0000256" key="6">
    <source>
        <dbReference type="ARBA" id="ARBA00022723"/>
    </source>
</evidence>
<dbReference type="GO" id="GO:0008270">
    <property type="term" value="F:zinc ion binding"/>
    <property type="evidence" value="ECO:0007669"/>
    <property type="project" value="UniProtKB-KW"/>
</dbReference>
<organism evidence="13 14">
    <name type="scientific">Apolygus lucorum</name>
    <name type="common">Small green plant bug</name>
    <name type="synonym">Lygocoris lucorum</name>
    <dbReference type="NCBI Taxonomy" id="248454"/>
    <lineage>
        <taxon>Eukaryota</taxon>
        <taxon>Metazoa</taxon>
        <taxon>Ecdysozoa</taxon>
        <taxon>Arthropoda</taxon>
        <taxon>Hexapoda</taxon>
        <taxon>Insecta</taxon>
        <taxon>Pterygota</taxon>
        <taxon>Neoptera</taxon>
        <taxon>Paraneoptera</taxon>
        <taxon>Hemiptera</taxon>
        <taxon>Heteroptera</taxon>
        <taxon>Panheteroptera</taxon>
        <taxon>Cimicomorpha</taxon>
        <taxon>Miridae</taxon>
        <taxon>Mirini</taxon>
        <taxon>Apolygus</taxon>
    </lineage>
</organism>
<gene>
    <name evidence="13" type="ORF">GE061_017724</name>
</gene>
<evidence type="ECO:0000313" key="13">
    <source>
        <dbReference type="EMBL" id="KAF6206491.1"/>
    </source>
</evidence>
<dbReference type="GO" id="GO:0016567">
    <property type="term" value="P:protein ubiquitination"/>
    <property type="evidence" value="ECO:0007669"/>
    <property type="project" value="InterPro"/>
</dbReference>
<evidence type="ECO:0000313" key="14">
    <source>
        <dbReference type="Proteomes" id="UP000466442"/>
    </source>
</evidence>
<dbReference type="Pfam" id="PF12483">
    <property type="entry name" value="GIDE"/>
    <property type="match status" value="1"/>
</dbReference>
<dbReference type="InterPro" id="IPR051652">
    <property type="entry name" value="MDM2_MDM4_MUL1"/>
</dbReference>
<sequence length="348" mass="39891">MECWCPIIVMSESWGEYVVLGLDAIIFGICSHVYWNYSFSSSLVEKAHRLGINPIFDNLSDEDKFYSAYQGEVKALGKSIKSLNSPDVSGVIQRLTIREHSIARNSSGFWSDQKNTIQEAYNVVPFVLERGRMVVEIVDPLNAELLDLDTVHNKFETSKMGFLDSFVGFFYGVRQRGIETTEEMMKEGSVITAIGEVSKDNQGLLQLSSSSRGYPYFLTSMPITSLLRKLEEQKRTYKWLTYLFGSIGLVISYKILKNWYEKRKEKLRDEELKRKLQETRKERRKNARTGHELQENECCVVCKENPKEIILLPCGHVLLTAKIVKIYCRTGAAHLPTITSPQYTVIRP</sequence>
<evidence type="ECO:0000256" key="11">
    <source>
        <dbReference type="ARBA" id="ARBA00023136"/>
    </source>
</evidence>
<dbReference type="GO" id="GO:0016020">
    <property type="term" value="C:membrane"/>
    <property type="evidence" value="ECO:0007669"/>
    <property type="project" value="UniProtKB-SubCell"/>
</dbReference>
<evidence type="ECO:0000256" key="1">
    <source>
        <dbReference type="ARBA" id="ARBA00000900"/>
    </source>
</evidence>
<evidence type="ECO:0000256" key="4">
    <source>
        <dbReference type="ARBA" id="ARBA00022679"/>
    </source>
</evidence>
<evidence type="ECO:0000256" key="8">
    <source>
        <dbReference type="ARBA" id="ARBA00022786"/>
    </source>
</evidence>
<comment type="subcellular location">
    <subcellularLocation>
        <location evidence="2">Membrane</location>
        <topology evidence="2">Multi-pass membrane protein</topology>
    </subcellularLocation>
</comment>
<evidence type="ECO:0000256" key="3">
    <source>
        <dbReference type="ARBA" id="ARBA00012483"/>
    </source>
</evidence>
<dbReference type="Proteomes" id="UP000466442">
    <property type="component" value="Unassembled WGS sequence"/>
</dbReference>
<keyword evidence="14" id="KW-1185">Reference proteome</keyword>
<keyword evidence="11" id="KW-0472">Membrane</keyword>
<dbReference type="GO" id="GO:0061630">
    <property type="term" value="F:ubiquitin protein ligase activity"/>
    <property type="evidence" value="ECO:0007669"/>
    <property type="project" value="UniProtKB-EC"/>
</dbReference>
<proteinExistence type="predicted"/>
<dbReference type="InterPro" id="IPR013083">
    <property type="entry name" value="Znf_RING/FYVE/PHD"/>
</dbReference>
<evidence type="ECO:0000256" key="7">
    <source>
        <dbReference type="ARBA" id="ARBA00022771"/>
    </source>
</evidence>
<evidence type="ECO:0000259" key="12">
    <source>
        <dbReference type="Pfam" id="PF12483"/>
    </source>
</evidence>
<dbReference type="InterPro" id="IPR022170">
    <property type="entry name" value="MUL1-like"/>
</dbReference>
<keyword evidence="4" id="KW-0808">Transferase</keyword>
<keyword evidence="8" id="KW-0833">Ubl conjugation pathway</keyword>
<evidence type="ECO:0000256" key="2">
    <source>
        <dbReference type="ARBA" id="ARBA00004141"/>
    </source>
</evidence>
<dbReference type="EMBL" id="WIXP02000008">
    <property type="protein sequence ID" value="KAF6206491.1"/>
    <property type="molecule type" value="Genomic_DNA"/>
</dbReference>
<dbReference type="PANTHER" id="PTHR12183">
    <property type="entry name" value="MITOCHONDRIAL UBIQUITIN LIGASE ACTIVATOR OF NFKB 1"/>
    <property type="match status" value="1"/>
</dbReference>
<evidence type="ECO:0000256" key="9">
    <source>
        <dbReference type="ARBA" id="ARBA00022833"/>
    </source>
</evidence>
<evidence type="ECO:0000256" key="5">
    <source>
        <dbReference type="ARBA" id="ARBA00022692"/>
    </source>
</evidence>
<comment type="caution">
    <text evidence="13">The sequence shown here is derived from an EMBL/GenBank/DDBJ whole genome shotgun (WGS) entry which is preliminary data.</text>
</comment>
<evidence type="ECO:0000256" key="10">
    <source>
        <dbReference type="ARBA" id="ARBA00022989"/>
    </source>
</evidence>
<accession>A0A8S9XDW7</accession>
<reference evidence="13" key="1">
    <citation type="journal article" date="2021" name="Mol. Ecol. Resour.">
        <title>Apolygus lucorum genome provides insights into omnivorousness and mesophyll feeding.</title>
        <authorList>
            <person name="Liu Y."/>
            <person name="Liu H."/>
            <person name="Wang H."/>
            <person name="Huang T."/>
            <person name="Liu B."/>
            <person name="Yang B."/>
            <person name="Yin L."/>
            <person name="Li B."/>
            <person name="Zhang Y."/>
            <person name="Zhang S."/>
            <person name="Jiang F."/>
            <person name="Zhang X."/>
            <person name="Ren Y."/>
            <person name="Wang B."/>
            <person name="Wang S."/>
            <person name="Lu Y."/>
            <person name="Wu K."/>
            <person name="Fan W."/>
            <person name="Wang G."/>
        </authorList>
    </citation>
    <scope>NUCLEOTIDE SEQUENCE</scope>
    <source>
        <strain evidence="13">12Hb</strain>
    </source>
</reference>
<dbReference type="EC" id="2.3.2.27" evidence="3"/>
<keyword evidence="9" id="KW-0862">Zinc</keyword>
<dbReference type="Gene3D" id="3.30.40.10">
    <property type="entry name" value="Zinc/RING finger domain, C3HC4 (zinc finger)"/>
    <property type="match status" value="1"/>
</dbReference>